<gene>
    <name evidence="3" type="ORF">B0A54_17754</name>
</gene>
<dbReference type="OrthoDB" id="415023at2759"/>
<evidence type="ECO:0000259" key="2">
    <source>
        <dbReference type="PROSITE" id="PS50802"/>
    </source>
</evidence>
<dbReference type="PANTHER" id="PTHR12419:SF10">
    <property type="entry name" value="DEUBIQUITINASE OTUD6B"/>
    <property type="match status" value="1"/>
</dbReference>
<sequence>MEDLQARHRKEQRDLQSRVTQKKKQASKKTRKGVNDECEKLEAELREKHAAEIALLSGEPNAATEVDGLSEPPLDDLTLERDVEDATHRTNGTQHVTDVSDERAPPDTDSNGTPASQTKKPNKAKARLAKRALEQEQQAQQAAEEAKNLPDLKQQQRERMLEYMTECGLREKEIRADGHCLYAAVADQLEQLRIPLVLAPVEGTPAYRLVRAAAAEYLERHPDDFEPFLDEPLAEYLQKIRETGE</sequence>
<feature type="region of interest" description="Disordered" evidence="1">
    <location>
        <begin position="56"/>
        <end position="153"/>
    </location>
</feature>
<accession>A0A4U0TPI0</accession>
<evidence type="ECO:0000256" key="1">
    <source>
        <dbReference type="SAM" id="MobiDB-lite"/>
    </source>
</evidence>
<proteinExistence type="predicted"/>
<comment type="caution">
    <text evidence="3">The sequence shown here is derived from an EMBL/GenBank/DDBJ whole genome shotgun (WGS) entry which is preliminary data.</text>
</comment>
<dbReference type="PROSITE" id="PS50802">
    <property type="entry name" value="OTU"/>
    <property type="match status" value="1"/>
</dbReference>
<evidence type="ECO:0000313" key="3">
    <source>
        <dbReference type="EMBL" id="TKA23645.1"/>
    </source>
</evidence>
<dbReference type="EMBL" id="NAJP01000208">
    <property type="protein sequence ID" value="TKA23645.1"/>
    <property type="molecule type" value="Genomic_DNA"/>
</dbReference>
<dbReference type="PANTHER" id="PTHR12419">
    <property type="entry name" value="OTU DOMAIN CONTAINING PROTEIN"/>
    <property type="match status" value="1"/>
</dbReference>
<feature type="region of interest" description="Disordered" evidence="1">
    <location>
        <begin position="1"/>
        <end position="37"/>
    </location>
</feature>
<dbReference type="Gene3D" id="3.90.70.80">
    <property type="match status" value="1"/>
</dbReference>
<feature type="compositionally biased region" description="Basic residues" evidence="1">
    <location>
        <begin position="20"/>
        <end position="32"/>
    </location>
</feature>
<feature type="compositionally biased region" description="Basic residues" evidence="1">
    <location>
        <begin position="120"/>
        <end position="130"/>
    </location>
</feature>
<dbReference type="AlphaFoldDB" id="A0A4U0TPI0"/>
<dbReference type="GO" id="GO:0016579">
    <property type="term" value="P:protein deubiquitination"/>
    <property type="evidence" value="ECO:0007669"/>
    <property type="project" value="TreeGrafter"/>
</dbReference>
<feature type="compositionally biased region" description="Polar residues" evidence="1">
    <location>
        <begin position="108"/>
        <end position="119"/>
    </location>
</feature>
<name>A0A4U0TPI0_9PEZI</name>
<feature type="compositionally biased region" description="Basic and acidic residues" evidence="1">
    <location>
        <begin position="1"/>
        <end position="16"/>
    </location>
</feature>
<dbReference type="InterPro" id="IPR050704">
    <property type="entry name" value="Peptidase_C85-like"/>
</dbReference>
<dbReference type="STRING" id="329885.A0A4U0TPI0"/>
<feature type="domain" description="OTU" evidence="2">
    <location>
        <begin position="169"/>
        <end position="245"/>
    </location>
</feature>
<dbReference type="GO" id="GO:0004843">
    <property type="term" value="F:cysteine-type deubiquitinase activity"/>
    <property type="evidence" value="ECO:0007669"/>
    <property type="project" value="TreeGrafter"/>
</dbReference>
<dbReference type="InterPro" id="IPR038765">
    <property type="entry name" value="Papain-like_cys_pep_sf"/>
</dbReference>
<evidence type="ECO:0000313" key="4">
    <source>
        <dbReference type="Proteomes" id="UP000310066"/>
    </source>
</evidence>
<dbReference type="SUPFAM" id="SSF54001">
    <property type="entry name" value="Cysteine proteinases"/>
    <property type="match status" value="1"/>
</dbReference>
<organism evidence="3 4">
    <name type="scientific">Friedmanniomyces endolithicus</name>
    <dbReference type="NCBI Taxonomy" id="329885"/>
    <lineage>
        <taxon>Eukaryota</taxon>
        <taxon>Fungi</taxon>
        <taxon>Dikarya</taxon>
        <taxon>Ascomycota</taxon>
        <taxon>Pezizomycotina</taxon>
        <taxon>Dothideomycetes</taxon>
        <taxon>Dothideomycetidae</taxon>
        <taxon>Mycosphaerellales</taxon>
        <taxon>Teratosphaeriaceae</taxon>
        <taxon>Friedmanniomyces</taxon>
    </lineage>
</organism>
<feature type="compositionally biased region" description="Basic and acidic residues" evidence="1">
    <location>
        <begin position="144"/>
        <end position="153"/>
    </location>
</feature>
<feature type="compositionally biased region" description="Basic and acidic residues" evidence="1">
    <location>
        <begin position="78"/>
        <end position="88"/>
    </location>
</feature>
<dbReference type="InterPro" id="IPR003323">
    <property type="entry name" value="OTU_dom"/>
</dbReference>
<dbReference type="Proteomes" id="UP000310066">
    <property type="component" value="Unassembled WGS sequence"/>
</dbReference>
<protein>
    <recommendedName>
        <fullName evidence="2">OTU domain-containing protein</fullName>
    </recommendedName>
</protein>
<reference evidence="3 4" key="1">
    <citation type="submission" date="2017-03" db="EMBL/GenBank/DDBJ databases">
        <title>Genomes of endolithic fungi from Antarctica.</title>
        <authorList>
            <person name="Coleine C."/>
            <person name="Masonjones S."/>
            <person name="Stajich J.E."/>
        </authorList>
    </citation>
    <scope>NUCLEOTIDE SEQUENCE [LARGE SCALE GENOMIC DNA]</scope>
    <source>
        <strain evidence="3 4">CCFEE 5311</strain>
    </source>
</reference>
<dbReference type="Pfam" id="PF02338">
    <property type="entry name" value="OTU"/>
    <property type="match status" value="1"/>
</dbReference>